<keyword evidence="3" id="KW-1185">Reference proteome</keyword>
<evidence type="ECO:0008006" key="4">
    <source>
        <dbReference type="Google" id="ProtNLM"/>
    </source>
</evidence>
<organism evidence="2 3">
    <name type="scientific">Plantactinospora siamensis</name>
    <dbReference type="NCBI Taxonomy" id="555372"/>
    <lineage>
        <taxon>Bacteria</taxon>
        <taxon>Bacillati</taxon>
        <taxon>Actinomycetota</taxon>
        <taxon>Actinomycetes</taxon>
        <taxon>Micromonosporales</taxon>
        <taxon>Micromonosporaceae</taxon>
        <taxon>Plantactinospora</taxon>
    </lineage>
</organism>
<feature type="transmembrane region" description="Helical" evidence="1">
    <location>
        <begin position="59"/>
        <end position="76"/>
    </location>
</feature>
<evidence type="ECO:0000313" key="2">
    <source>
        <dbReference type="EMBL" id="MFC0564673.1"/>
    </source>
</evidence>
<dbReference type="Proteomes" id="UP001589894">
    <property type="component" value="Unassembled WGS sequence"/>
</dbReference>
<keyword evidence="1" id="KW-0812">Transmembrane</keyword>
<name>A0ABV6NV62_9ACTN</name>
<reference evidence="2 3" key="1">
    <citation type="submission" date="2024-09" db="EMBL/GenBank/DDBJ databases">
        <authorList>
            <person name="Sun Q."/>
            <person name="Mori K."/>
        </authorList>
    </citation>
    <scope>NUCLEOTIDE SEQUENCE [LARGE SCALE GENOMIC DNA]</scope>
    <source>
        <strain evidence="2 3">TBRC 2205</strain>
    </source>
</reference>
<protein>
    <recommendedName>
        <fullName evidence="4">EccD-like transmembrane domain-containing protein</fullName>
    </recommendedName>
</protein>
<keyword evidence="1" id="KW-0472">Membrane</keyword>
<accession>A0ABV6NV62</accession>
<dbReference type="RefSeq" id="WP_377337873.1">
    <property type="nucleotide sequence ID" value="NZ_JBHLUE010000008.1"/>
</dbReference>
<sequence>MERLLLILLTAAIRLLPRRRRELAGALLAEAPQVPPGRRRSRWLAGGLWYVGKETVRHRLAYGLGLALAAVALVVVDRLGTSDDAGQVSLLVLLVTAAGSGFAAPRRAWIAGLVIGSALPVLYVALAVLRPQTAHLPEPRGVAGAASLFVLVVPAMIAAGLGAGARILLRGDGPAAD</sequence>
<proteinExistence type="predicted"/>
<feature type="transmembrane region" description="Helical" evidence="1">
    <location>
        <begin position="110"/>
        <end position="129"/>
    </location>
</feature>
<evidence type="ECO:0000313" key="3">
    <source>
        <dbReference type="Proteomes" id="UP001589894"/>
    </source>
</evidence>
<feature type="transmembrane region" description="Helical" evidence="1">
    <location>
        <begin position="141"/>
        <end position="169"/>
    </location>
</feature>
<dbReference type="EMBL" id="JBHLUE010000008">
    <property type="protein sequence ID" value="MFC0564673.1"/>
    <property type="molecule type" value="Genomic_DNA"/>
</dbReference>
<comment type="caution">
    <text evidence="2">The sequence shown here is derived from an EMBL/GenBank/DDBJ whole genome shotgun (WGS) entry which is preliminary data.</text>
</comment>
<keyword evidence="1" id="KW-1133">Transmembrane helix</keyword>
<feature type="transmembrane region" description="Helical" evidence="1">
    <location>
        <begin position="88"/>
        <end position="104"/>
    </location>
</feature>
<gene>
    <name evidence="2" type="ORF">ACFFHU_11070</name>
</gene>
<evidence type="ECO:0000256" key="1">
    <source>
        <dbReference type="SAM" id="Phobius"/>
    </source>
</evidence>